<dbReference type="InterPro" id="IPR025110">
    <property type="entry name" value="AMP-bd_C"/>
</dbReference>
<evidence type="ECO:0000256" key="3">
    <source>
        <dbReference type="SAM" id="Phobius"/>
    </source>
</evidence>
<evidence type="ECO:0000256" key="1">
    <source>
        <dbReference type="ARBA" id="ARBA00006432"/>
    </source>
</evidence>
<dbReference type="InterPro" id="IPR042099">
    <property type="entry name" value="ANL_N_sf"/>
</dbReference>
<protein>
    <submittedName>
        <fullName evidence="6">Class I adenylate-forming enzyme family protein</fullName>
    </submittedName>
</protein>
<dbReference type="Pfam" id="PF13193">
    <property type="entry name" value="AMP-binding_C"/>
    <property type="match status" value="1"/>
</dbReference>
<comment type="caution">
    <text evidence="6">The sequence shown here is derived from an EMBL/GenBank/DDBJ whole genome shotgun (WGS) entry which is preliminary data.</text>
</comment>
<evidence type="ECO:0000313" key="6">
    <source>
        <dbReference type="EMBL" id="MFD1510072.1"/>
    </source>
</evidence>
<evidence type="ECO:0000259" key="4">
    <source>
        <dbReference type="Pfam" id="PF00501"/>
    </source>
</evidence>
<organism evidence="6 7">
    <name type="scientific">Lacimonas salitolerans</name>
    <dbReference type="NCBI Taxonomy" id="1323750"/>
    <lineage>
        <taxon>Bacteria</taxon>
        <taxon>Pseudomonadati</taxon>
        <taxon>Pseudomonadota</taxon>
        <taxon>Alphaproteobacteria</taxon>
        <taxon>Rhodobacterales</taxon>
        <taxon>Paracoccaceae</taxon>
        <taxon>Lacimonas</taxon>
    </lineage>
</organism>
<keyword evidence="3" id="KW-0812">Transmembrane</keyword>
<reference evidence="7" key="1">
    <citation type="journal article" date="2019" name="Int. J. Syst. Evol. Microbiol.">
        <title>The Global Catalogue of Microorganisms (GCM) 10K type strain sequencing project: providing services to taxonomists for standard genome sequencing and annotation.</title>
        <authorList>
            <consortium name="The Broad Institute Genomics Platform"/>
            <consortium name="The Broad Institute Genome Sequencing Center for Infectious Disease"/>
            <person name="Wu L."/>
            <person name="Ma J."/>
        </authorList>
    </citation>
    <scope>NUCLEOTIDE SEQUENCE [LARGE SCALE GENOMIC DNA]</scope>
    <source>
        <strain evidence="7">CGMCC 1.12477</strain>
    </source>
</reference>
<dbReference type="SUPFAM" id="SSF56801">
    <property type="entry name" value="Acetyl-CoA synthetase-like"/>
    <property type="match status" value="1"/>
</dbReference>
<feature type="domain" description="AMP-dependent synthetase/ligase" evidence="4">
    <location>
        <begin position="65"/>
        <end position="437"/>
    </location>
</feature>
<dbReference type="Proteomes" id="UP001597186">
    <property type="component" value="Unassembled WGS sequence"/>
</dbReference>
<dbReference type="Pfam" id="PF00501">
    <property type="entry name" value="AMP-binding"/>
    <property type="match status" value="1"/>
</dbReference>
<comment type="similarity">
    <text evidence="1">Belongs to the ATP-dependent AMP-binding enzyme family.</text>
</comment>
<accession>A0ABW4EG44</accession>
<feature type="domain" description="AMP-binding enzyme C-terminal" evidence="5">
    <location>
        <begin position="488"/>
        <end position="563"/>
    </location>
</feature>
<dbReference type="PANTHER" id="PTHR43201:SF5">
    <property type="entry name" value="MEDIUM-CHAIN ACYL-COA LIGASE ACSF2, MITOCHONDRIAL"/>
    <property type="match status" value="1"/>
</dbReference>
<gene>
    <name evidence="6" type="ORF">ACFTOW_11740</name>
</gene>
<dbReference type="PANTHER" id="PTHR43201">
    <property type="entry name" value="ACYL-COA SYNTHETASE"/>
    <property type="match status" value="1"/>
</dbReference>
<dbReference type="PROSITE" id="PS00455">
    <property type="entry name" value="AMP_BINDING"/>
    <property type="match status" value="1"/>
</dbReference>
<dbReference type="Gene3D" id="3.30.300.30">
    <property type="match status" value="1"/>
</dbReference>
<evidence type="ECO:0000259" key="5">
    <source>
        <dbReference type="Pfam" id="PF13193"/>
    </source>
</evidence>
<evidence type="ECO:0000313" key="7">
    <source>
        <dbReference type="Proteomes" id="UP001597186"/>
    </source>
</evidence>
<keyword evidence="7" id="KW-1185">Reference proteome</keyword>
<keyword evidence="3" id="KW-1133">Transmembrane helix</keyword>
<feature type="transmembrane region" description="Helical" evidence="3">
    <location>
        <begin position="120"/>
        <end position="140"/>
    </location>
</feature>
<dbReference type="InterPro" id="IPR020845">
    <property type="entry name" value="AMP-binding_CS"/>
</dbReference>
<proteinExistence type="inferred from homology"/>
<keyword evidence="2" id="KW-0436">Ligase</keyword>
<dbReference type="EMBL" id="JBHUDD010000058">
    <property type="protein sequence ID" value="MFD1510072.1"/>
    <property type="molecule type" value="Genomic_DNA"/>
</dbReference>
<sequence>MSEDVAPAMAAAAAPPMTLQQAIDHLVANEPAFALTEITLNGVRYKAFRNCPDTVAALLSQSRGAQDNGAADYLVYGVERWTFDAFTDEVDRVAEALQSQCGLAPGDRVAIAMRNYPEMLVLTLAAASIGAVVVFMNAWWTATELDYALHDSGPAVVFADGPRRAAIASLPQHARRTLVGVRDGEEGAAMTYSDLRDQGRAGGLRAVTLGPDDDFAIMYSSGTTGSPKGVVQTHRAAISAVYSWLMQAALAPLVAPPGPDDPPVLRPSALVTTPLFHVTALYPLFLLSLPAGAKIILMHKWDANDAIRVIKQEQVTRFLGVPTQSADLLEALETSGQDLPSLRFMGAGGAKRPAAQVASLAARFPRAVVATGWGMTETCALGIGMGGEDYILRPDAAGRLHPPVQELRITDDDGNEVPTGEIGEITVKSPAVMRCYLNQPDATAETLRDGWLLTGDLGCIDAEGFVTILDRKKNIIIRGGENIACLDVEGALHRHPDVIEACAFAVPDDRLGEVVGAALHLRAGAHLTASQIAEFLQGTVAHYKIPEKIWCQHDALPRASTEKTDRRAIRARCLGLNT</sequence>
<dbReference type="RefSeq" id="WP_379915870.1">
    <property type="nucleotide sequence ID" value="NZ_JBHUDD010000058.1"/>
</dbReference>
<dbReference type="InterPro" id="IPR045851">
    <property type="entry name" value="AMP-bd_C_sf"/>
</dbReference>
<evidence type="ECO:0000256" key="2">
    <source>
        <dbReference type="ARBA" id="ARBA00022598"/>
    </source>
</evidence>
<name>A0ABW4EG44_9RHOB</name>
<dbReference type="Gene3D" id="3.40.50.12780">
    <property type="entry name" value="N-terminal domain of ligase-like"/>
    <property type="match status" value="1"/>
</dbReference>
<keyword evidence="3" id="KW-0472">Membrane</keyword>
<dbReference type="InterPro" id="IPR000873">
    <property type="entry name" value="AMP-dep_synth/lig_dom"/>
</dbReference>